<sequence>MRFSVILSILAAAVVADAAYEKCPARPTVTVTVTTTPTTTSTTTPTTTSTTASTSTSTTTSPTSTSTTTSPTSTSTTSTTSTSTTSTSTTSTTSTSTTSTSSTSSTSTSTSTPPPSPCQSFPKYSSLQQCVTLNGGIYFETEACECECLQDGNVSCIPKLVCNGTPTNTASAYADCQSRHPMGQWISAGPTNSECRCDSAMGCACTALA</sequence>
<dbReference type="AlphaFoldDB" id="A0A1R1PD06"/>
<feature type="signal peptide" evidence="2">
    <location>
        <begin position="1"/>
        <end position="18"/>
    </location>
</feature>
<feature type="region of interest" description="Disordered" evidence="1">
    <location>
        <begin position="35"/>
        <end position="120"/>
    </location>
</feature>
<reference evidence="4" key="1">
    <citation type="submission" date="2017-01" db="EMBL/GenBank/DDBJ databases">
        <authorList>
            <person name="Wang Y."/>
            <person name="White M."/>
            <person name="Kvist S."/>
            <person name="Moncalvo J.-M."/>
        </authorList>
    </citation>
    <scope>NUCLEOTIDE SEQUENCE [LARGE SCALE GENOMIC DNA]</scope>
    <source>
        <strain evidence="4">COL-18-3</strain>
    </source>
</reference>
<name>A0A1R1PD06_ZANCU</name>
<gene>
    <name evidence="3" type="ORF">AX774_g7725</name>
</gene>
<feature type="compositionally biased region" description="Low complexity" evidence="1">
    <location>
        <begin position="35"/>
        <end position="111"/>
    </location>
</feature>
<evidence type="ECO:0000256" key="2">
    <source>
        <dbReference type="SAM" id="SignalP"/>
    </source>
</evidence>
<dbReference type="Proteomes" id="UP000188320">
    <property type="component" value="Unassembled WGS sequence"/>
</dbReference>
<dbReference type="EMBL" id="LSSK01001746">
    <property type="protein sequence ID" value="OMH78875.1"/>
    <property type="molecule type" value="Genomic_DNA"/>
</dbReference>
<organism evidence="3 4">
    <name type="scientific">Zancudomyces culisetae</name>
    <name type="common">Gut fungus</name>
    <name type="synonym">Smittium culisetae</name>
    <dbReference type="NCBI Taxonomy" id="1213189"/>
    <lineage>
        <taxon>Eukaryota</taxon>
        <taxon>Fungi</taxon>
        <taxon>Fungi incertae sedis</taxon>
        <taxon>Zoopagomycota</taxon>
        <taxon>Kickxellomycotina</taxon>
        <taxon>Harpellomycetes</taxon>
        <taxon>Harpellales</taxon>
        <taxon>Legeriomycetaceae</taxon>
        <taxon>Zancudomyces</taxon>
    </lineage>
</organism>
<evidence type="ECO:0000313" key="4">
    <source>
        <dbReference type="Proteomes" id="UP000188320"/>
    </source>
</evidence>
<comment type="caution">
    <text evidence="3">The sequence shown here is derived from an EMBL/GenBank/DDBJ whole genome shotgun (WGS) entry which is preliminary data.</text>
</comment>
<accession>A0A1R1PD06</accession>
<protein>
    <submittedName>
        <fullName evidence="3">Uncharacterized protein</fullName>
    </submittedName>
</protein>
<keyword evidence="2" id="KW-0732">Signal</keyword>
<proteinExistence type="predicted"/>
<feature type="chain" id="PRO_5012277519" evidence="2">
    <location>
        <begin position="19"/>
        <end position="209"/>
    </location>
</feature>
<evidence type="ECO:0000256" key="1">
    <source>
        <dbReference type="SAM" id="MobiDB-lite"/>
    </source>
</evidence>
<evidence type="ECO:0000313" key="3">
    <source>
        <dbReference type="EMBL" id="OMH78875.1"/>
    </source>
</evidence>
<keyword evidence="4" id="KW-1185">Reference proteome</keyword>